<evidence type="ECO:0000313" key="2">
    <source>
        <dbReference type="Proteomes" id="UP001320148"/>
    </source>
</evidence>
<reference evidence="1 2" key="1">
    <citation type="submission" date="2021-02" db="EMBL/GenBank/DDBJ databases">
        <title>Complete genome of Desulfoluna sp. strain ASN36.</title>
        <authorList>
            <person name="Takahashi A."/>
            <person name="Kojima H."/>
            <person name="Fukui M."/>
        </authorList>
    </citation>
    <scope>NUCLEOTIDE SEQUENCE [LARGE SCALE GENOMIC DNA]</scope>
    <source>
        <strain evidence="1 2">ASN36</strain>
    </source>
</reference>
<dbReference type="EMBL" id="AP024488">
    <property type="protein sequence ID" value="BCS96763.1"/>
    <property type="molecule type" value="Genomic_DNA"/>
</dbReference>
<protein>
    <submittedName>
        <fullName evidence="1">Uncharacterized protein</fullName>
    </submittedName>
</protein>
<accession>A0ABM7PGQ7</accession>
<name>A0ABM7PGQ7_9BACT</name>
<gene>
    <name evidence="1" type="ORF">DSLASN_23950</name>
</gene>
<dbReference type="Proteomes" id="UP001320148">
    <property type="component" value="Chromosome"/>
</dbReference>
<evidence type="ECO:0000313" key="1">
    <source>
        <dbReference type="EMBL" id="BCS96763.1"/>
    </source>
</evidence>
<sequence length="83" mass="9525">MEIKVSCYAGYKGEETPTRISLADTVVQVVEVLDQWLAPDHRYFKCRGDDGGVYLIRHDVASDRWELVYFSLTEHLPSGRTPH</sequence>
<organism evidence="1 2">
    <name type="scientific">Desulfoluna limicola</name>
    <dbReference type="NCBI Taxonomy" id="2810562"/>
    <lineage>
        <taxon>Bacteria</taxon>
        <taxon>Pseudomonadati</taxon>
        <taxon>Thermodesulfobacteriota</taxon>
        <taxon>Desulfobacteria</taxon>
        <taxon>Desulfobacterales</taxon>
        <taxon>Desulfolunaceae</taxon>
        <taxon>Desulfoluna</taxon>
    </lineage>
</organism>
<proteinExistence type="predicted"/>
<dbReference type="RefSeq" id="WP_236893048.1">
    <property type="nucleotide sequence ID" value="NZ_AP024488.1"/>
</dbReference>
<keyword evidence="2" id="KW-1185">Reference proteome</keyword>